<dbReference type="Proteomes" id="UP000467305">
    <property type="component" value="Unassembled WGS sequence"/>
</dbReference>
<feature type="transmembrane region" description="Helical" evidence="1">
    <location>
        <begin position="86"/>
        <end position="111"/>
    </location>
</feature>
<keyword evidence="1" id="KW-0472">Membrane</keyword>
<sequence length="318" mass="36677">MKKFTFNSSWLFVLIPIGIVFFVVMPEIQKKYQAYNKQQTELHQEVIQLDSLRQLENPTRRDLNTISRLETTVRIKTLTYGKQRFLYYKLGGMLVVFLFMFGGMFISSFLVRRKKSSPNNKEIIFNFSDFTQDAIGQQISWEATEGSGSNFLSEHLKKTNKGYKISSSSYMKFVAWGFFLVGANFTLWSFVEFFEFSKEAMSFMQAGKIFFTTGGVFLLVGVFLLISTGAKAYFHTRKRKMVVGSEIIPFQHAYAIQVLEKFIPGKSSGGYFCYEANLVTNDGKRFNLLNHGDKQYLLSDTVKISKIFNVPVWNMNVQ</sequence>
<feature type="transmembrane region" description="Helical" evidence="1">
    <location>
        <begin position="7"/>
        <end position="25"/>
    </location>
</feature>
<organism evidence="2 3">
    <name type="scientific">Tenacibaculum aiptasiae</name>
    <dbReference type="NCBI Taxonomy" id="426481"/>
    <lineage>
        <taxon>Bacteria</taxon>
        <taxon>Pseudomonadati</taxon>
        <taxon>Bacteroidota</taxon>
        <taxon>Flavobacteriia</taxon>
        <taxon>Flavobacteriales</taxon>
        <taxon>Flavobacteriaceae</taxon>
        <taxon>Tenacibaculum</taxon>
    </lineage>
</organism>
<proteinExistence type="predicted"/>
<comment type="caution">
    <text evidence="2">The sequence shown here is derived from an EMBL/GenBank/DDBJ whole genome shotgun (WGS) entry which is preliminary data.</text>
</comment>
<gene>
    <name evidence="2" type="ORF">F7018_02170</name>
</gene>
<accession>A0A7J5AT32</accession>
<dbReference type="OrthoDB" id="1184722at2"/>
<keyword evidence="1" id="KW-0812">Transmembrane</keyword>
<dbReference type="AlphaFoldDB" id="A0A7J5AT32"/>
<feature type="transmembrane region" description="Helical" evidence="1">
    <location>
        <begin position="211"/>
        <end position="234"/>
    </location>
</feature>
<reference evidence="2 3" key="1">
    <citation type="submission" date="2019-09" db="EMBL/GenBank/DDBJ databases">
        <authorList>
            <person name="Cao W.R."/>
        </authorList>
    </citation>
    <scope>NUCLEOTIDE SEQUENCE [LARGE SCALE GENOMIC DNA]</scope>
    <source>
        <strain evidence="3">a4</strain>
    </source>
</reference>
<feature type="transmembrane region" description="Helical" evidence="1">
    <location>
        <begin position="173"/>
        <end position="191"/>
    </location>
</feature>
<name>A0A7J5AT32_9FLAO</name>
<dbReference type="EMBL" id="WAAU01000003">
    <property type="protein sequence ID" value="KAB1160704.1"/>
    <property type="molecule type" value="Genomic_DNA"/>
</dbReference>
<keyword evidence="1" id="KW-1133">Transmembrane helix</keyword>
<protein>
    <submittedName>
        <fullName evidence="2">Uncharacterized protein</fullName>
    </submittedName>
</protein>
<evidence type="ECO:0000313" key="2">
    <source>
        <dbReference type="EMBL" id="KAB1160704.1"/>
    </source>
</evidence>
<evidence type="ECO:0000256" key="1">
    <source>
        <dbReference type="SAM" id="Phobius"/>
    </source>
</evidence>
<dbReference type="RefSeq" id="WP_150898333.1">
    <property type="nucleotide sequence ID" value="NZ_WAAU01000003.1"/>
</dbReference>
<evidence type="ECO:0000313" key="3">
    <source>
        <dbReference type="Proteomes" id="UP000467305"/>
    </source>
</evidence>
<keyword evidence="3" id="KW-1185">Reference proteome</keyword>